<dbReference type="Gene3D" id="3.40.710.10">
    <property type="entry name" value="DD-peptidase/beta-lactamase superfamily"/>
    <property type="match status" value="2"/>
</dbReference>
<keyword evidence="4" id="KW-1185">Reference proteome</keyword>
<proteinExistence type="inferred from homology"/>
<dbReference type="Proteomes" id="UP001597036">
    <property type="component" value="Unassembled WGS sequence"/>
</dbReference>
<evidence type="ECO:0000313" key="4">
    <source>
        <dbReference type="Proteomes" id="UP001597036"/>
    </source>
</evidence>
<gene>
    <name evidence="3" type="ORF">ACFQY8_06820</name>
</gene>
<evidence type="ECO:0000313" key="3">
    <source>
        <dbReference type="EMBL" id="MFD0705455.1"/>
    </source>
</evidence>
<evidence type="ECO:0000256" key="1">
    <source>
        <dbReference type="ARBA" id="ARBA00006096"/>
    </source>
</evidence>
<dbReference type="InterPro" id="IPR000667">
    <property type="entry name" value="Peptidase_S13"/>
</dbReference>
<dbReference type="EMBL" id="JBHTHQ010000021">
    <property type="protein sequence ID" value="MFD0705455.1"/>
    <property type="molecule type" value="Genomic_DNA"/>
</dbReference>
<keyword evidence="3" id="KW-0121">Carboxypeptidase</keyword>
<comment type="similarity">
    <text evidence="1">Belongs to the peptidase S13 family.</text>
</comment>
<sequence>MSKFIAVTRRRRLTVTLTALFSVIFTVSAVVLDVTGVVPGTLTTLTRIRHDGSVAALNPTHSLRIFSGYTVKDTQAKTIDKTRAQQLVDQTQSELVEGNTATIAIADSSGKIVAGKNVSEGFEPASTMKTLTAFAASVTLDPQQTFDTVVKMDRADTHSTSATLTLIGGGDILLGAGHSDTSHIDGRAGLQTLTDKVVKQLRNRNIDTVSLQYDDSLFGDDTLPTVINAQSSVNANYMNLMEPSSMAIDEARQWNVTPRNLDEEQAEYPARAQYPAAQVASTFASQLKAQGINVESSSSATYSQGTASSQAITLGTVSSAPVYELVQLMLTNSDNSLAQLLGRVLAIKTQNKNTQAGASNAVKGILQQYGINVDNLVIADTSGLASGSKITVQTLIQIQSAYLNPRISTWSAATGMPIAGLTGTLKNRDFGALGRGAIRAKTGTLDEAAALAGNVVRTNRGTLIFVIIVNGNNMSNGVQVINNFAADLPTL</sequence>
<keyword evidence="3" id="KW-0645">Protease</keyword>
<dbReference type="PANTHER" id="PTHR30023:SF0">
    <property type="entry name" value="PENICILLIN-SENSITIVE CARBOXYPEPTIDASE A"/>
    <property type="match status" value="1"/>
</dbReference>
<dbReference type="GO" id="GO:0004180">
    <property type="term" value="F:carboxypeptidase activity"/>
    <property type="evidence" value="ECO:0007669"/>
    <property type="project" value="UniProtKB-KW"/>
</dbReference>
<dbReference type="PANTHER" id="PTHR30023">
    <property type="entry name" value="D-ALANYL-D-ALANINE CARBOXYPEPTIDASE"/>
    <property type="match status" value="1"/>
</dbReference>
<protein>
    <submittedName>
        <fullName evidence="3">D-alanyl-D-alanine carboxypeptidase/D-alanyl-D-alanine-endopeptidase</fullName>
    </submittedName>
</protein>
<dbReference type="RefSeq" id="WP_377939141.1">
    <property type="nucleotide sequence ID" value="NZ_JBHTHQ010000021.1"/>
</dbReference>
<comment type="caution">
    <text evidence="3">The sequence shown here is derived from an EMBL/GenBank/DDBJ whole genome shotgun (WGS) entry which is preliminary data.</text>
</comment>
<dbReference type="InterPro" id="IPR012338">
    <property type="entry name" value="Beta-lactam/transpept-like"/>
</dbReference>
<dbReference type="SUPFAM" id="SSF56601">
    <property type="entry name" value="beta-lactamase/transpeptidase-like"/>
    <property type="match status" value="1"/>
</dbReference>
<name>A0ABW2Y5U9_9BIFI</name>
<accession>A0ABW2Y5U9</accession>
<dbReference type="Pfam" id="PF02113">
    <property type="entry name" value="Peptidase_S13"/>
    <property type="match status" value="2"/>
</dbReference>
<organism evidence="3 4">
    <name type="scientific">Alloscardovia venturai</name>
    <dbReference type="NCBI Taxonomy" id="1769421"/>
    <lineage>
        <taxon>Bacteria</taxon>
        <taxon>Bacillati</taxon>
        <taxon>Actinomycetota</taxon>
        <taxon>Actinomycetes</taxon>
        <taxon>Bifidobacteriales</taxon>
        <taxon>Bifidobacteriaceae</taxon>
        <taxon>Alloscardovia</taxon>
    </lineage>
</organism>
<reference evidence="4" key="1">
    <citation type="journal article" date="2019" name="Int. J. Syst. Evol. Microbiol.">
        <title>The Global Catalogue of Microorganisms (GCM) 10K type strain sequencing project: providing services to taxonomists for standard genome sequencing and annotation.</title>
        <authorList>
            <consortium name="The Broad Institute Genomics Platform"/>
            <consortium name="The Broad Institute Genome Sequencing Center for Infectious Disease"/>
            <person name="Wu L."/>
            <person name="Ma J."/>
        </authorList>
    </citation>
    <scope>NUCLEOTIDE SEQUENCE [LARGE SCALE GENOMIC DNA]</scope>
    <source>
        <strain evidence="4">CCM 8604</strain>
    </source>
</reference>
<keyword evidence="2" id="KW-0378">Hydrolase</keyword>
<evidence type="ECO:0000256" key="2">
    <source>
        <dbReference type="ARBA" id="ARBA00022801"/>
    </source>
</evidence>
<dbReference type="PRINTS" id="PR00922">
    <property type="entry name" value="DADACBPTASE3"/>
</dbReference>